<evidence type="ECO:0000313" key="3">
    <source>
        <dbReference type="Proteomes" id="UP000627092"/>
    </source>
</evidence>
<organism evidence="2 3">
    <name type="scientific">Pseudomonas zeae</name>
    <dbReference type="NCBI Taxonomy" id="2745510"/>
    <lineage>
        <taxon>Bacteria</taxon>
        <taxon>Pseudomonadati</taxon>
        <taxon>Pseudomonadota</taxon>
        <taxon>Gammaproteobacteria</taxon>
        <taxon>Pseudomonadales</taxon>
        <taxon>Pseudomonadaceae</taxon>
        <taxon>Pseudomonas</taxon>
    </lineage>
</organism>
<protein>
    <submittedName>
        <fullName evidence="2">Uncharacterized protein</fullName>
    </submittedName>
</protein>
<dbReference type="AlphaFoldDB" id="A0A9E6TCU2"/>
<reference evidence="2" key="2">
    <citation type="journal article" date="2021" name="Microorganisms">
        <title>The Ever-Expanding Pseudomonas Genus: Description of 43 New Species and Partition of the Pseudomonas putida Group.</title>
        <authorList>
            <person name="Girard L."/>
            <person name="Lood C."/>
            <person name="Hofte M."/>
            <person name="Vandamme P."/>
            <person name="Rokni-Zadeh H."/>
            <person name="van Noort V."/>
            <person name="Lavigne R."/>
            <person name="De Mot R."/>
        </authorList>
    </citation>
    <scope>NUCLEOTIDE SEQUENCE</scope>
    <source>
        <strain evidence="2">OE 48.2</strain>
    </source>
</reference>
<gene>
    <name evidence="2" type="ORF">HU754_006870</name>
</gene>
<proteinExistence type="predicted"/>
<name>A0A9E6TCU2_9PSED</name>
<dbReference type="RefSeq" id="WP_158561660.1">
    <property type="nucleotide sequence ID" value="NZ_CP077090.1"/>
</dbReference>
<sequence length="102" mass="11670">MKGVFETLVPGVVTGSDRRRFSKVQKRWPIAKIIFDRMDKALERELWRDEAVRAEFSDPENTLILNWNTIFVGVSLLAIAVYQTTKMSTENPPSRAGSLPQF</sequence>
<evidence type="ECO:0000313" key="2">
    <source>
        <dbReference type="EMBL" id="QXI13130.1"/>
    </source>
</evidence>
<keyword evidence="1" id="KW-1133">Transmembrane helix</keyword>
<dbReference type="EMBL" id="CP077090">
    <property type="protein sequence ID" value="QXI13130.1"/>
    <property type="molecule type" value="Genomic_DNA"/>
</dbReference>
<keyword evidence="1" id="KW-0472">Membrane</keyword>
<evidence type="ECO:0000256" key="1">
    <source>
        <dbReference type="SAM" id="Phobius"/>
    </source>
</evidence>
<accession>A0A9E6TCU2</accession>
<reference evidence="2" key="1">
    <citation type="journal article" date="2020" name="Microorganisms">
        <title>Reliable Identification of Environmental Pseudomonas Isolates Using the rpoD Gene.</title>
        <authorList>
            <consortium name="The Broad Institute Genome Sequencing Platform"/>
            <person name="Girard L."/>
            <person name="Lood C."/>
            <person name="Rokni-Zadeh H."/>
            <person name="van Noort V."/>
            <person name="Lavigne R."/>
            <person name="De Mot R."/>
        </authorList>
    </citation>
    <scope>NUCLEOTIDE SEQUENCE</scope>
    <source>
        <strain evidence="2">OE 48.2</strain>
    </source>
</reference>
<dbReference type="Proteomes" id="UP000627092">
    <property type="component" value="Chromosome"/>
</dbReference>
<keyword evidence="1" id="KW-0812">Transmembrane</keyword>
<feature type="transmembrane region" description="Helical" evidence="1">
    <location>
        <begin position="64"/>
        <end position="82"/>
    </location>
</feature>
<dbReference type="KEGG" id="pze:HU754_006870"/>